<dbReference type="InterPro" id="IPR011989">
    <property type="entry name" value="ARM-like"/>
</dbReference>
<dbReference type="Gene3D" id="1.25.10.10">
    <property type="entry name" value="Leucine-rich Repeat Variant"/>
    <property type="match status" value="1"/>
</dbReference>
<evidence type="ECO:0000256" key="11">
    <source>
        <dbReference type="ARBA" id="ARBA00023049"/>
    </source>
</evidence>
<dbReference type="PRINTS" id="PR00756">
    <property type="entry name" value="ALADIPTASE"/>
</dbReference>
<proteinExistence type="inferred from homology"/>
<keyword evidence="6" id="KW-0031">Aminopeptidase</keyword>
<dbReference type="GO" id="GO:0005737">
    <property type="term" value="C:cytoplasm"/>
    <property type="evidence" value="ECO:0007669"/>
    <property type="project" value="TreeGrafter"/>
</dbReference>
<keyword evidence="15" id="KW-1185">Reference proteome</keyword>
<dbReference type="Pfam" id="PF13646">
    <property type="entry name" value="HEAT_2"/>
    <property type="match status" value="1"/>
</dbReference>
<dbReference type="Pfam" id="PF01433">
    <property type="entry name" value="Peptidase_M1"/>
    <property type="match status" value="1"/>
</dbReference>
<evidence type="ECO:0000256" key="8">
    <source>
        <dbReference type="ARBA" id="ARBA00022723"/>
    </source>
</evidence>
<keyword evidence="10" id="KW-0862">Zinc</keyword>
<evidence type="ECO:0000256" key="2">
    <source>
        <dbReference type="ARBA" id="ARBA00001947"/>
    </source>
</evidence>
<dbReference type="GO" id="GO:0006508">
    <property type="term" value="P:proteolysis"/>
    <property type="evidence" value="ECO:0007669"/>
    <property type="project" value="UniProtKB-KW"/>
</dbReference>
<sequence>MKRIFTVIVSIGLMYSCGTSKGKSSEEIVKEQSGNVSENDGEIIKNASSAISTEEIIERAHYNPSATILTGLKHTKLEVNFMWEKSQMNGIATLTCSPHFYSTDSLILDAKAMEIHSVKLNGKELKYKYNDANFLRIKLDKEYARDEEYTVVIHYIAKPEDKLEGGSSAISSDKGLYFINPKGENKDQMPQIWTQGETEASSVWFPTIDRPNQNTTQEIYITVEDKYKTLSNGKFMSATKNADGTRTDYWKQDLPHVPYLFMMAVGEFSVVEDAYTKPDGTVIPLHYYVEPEWEEHAQAIFGETPTMIEFFSELLGVDYKWDKYHQVVVREYVSGAMENTGAVVFGDFVYQTKRELIDGNNHSIIAHELFHHWFGNLVTCESWSNLPLNEAFANYSQYLWDEEFSGRDHADYVAEKEADGYFQSSKQMGYHDMIWFDYEDKEDMFDAHSYNKGGRILHMLRYYLGDDAFFAGLNKYLTDNAFQPVEIHHLRLAFEEVAGEDLNWFFEQWFLSAYHPKLDISQDISEGKVTVNINQTQDLELAPLYKLPMKIGVYANGKKESFEVVVDKNINSFTFDFEGELENIIVDEDRTLLGVFTHKKPREWYVHQYYNAPRYKDREKAITYGTRLQAPEGKQLILDALEDDFWYIRQLAISKLDKLGADKKPAVFEYLKTMATSDENSQVRSAAINALSSDFFKAEFEGKTRVILIETIEKDSSYLVVSSALNGLTKGTKNDVDKVLKLAKDLENERSSALKGQLIGIYKNYGDETNLEFMSHAITSGAVTGYDAIGGVLNYTAFYKEQDVKTRMKYFYVLEQLSDNGGAYVNAVLPMALTNLVRGEDVVMSNLEKESAALEKAGKTGEATVIQGRIDQEKKYMKKLMELIDLLAE</sequence>
<comment type="cofactor">
    <cofactor evidence="2">
        <name>Zn(2+)</name>
        <dbReference type="ChEBI" id="CHEBI:29105"/>
    </cofactor>
</comment>
<keyword evidence="9" id="KW-0378">Hydrolase</keyword>
<dbReference type="SUPFAM" id="SSF48371">
    <property type="entry name" value="ARM repeat"/>
    <property type="match status" value="1"/>
</dbReference>
<evidence type="ECO:0000256" key="4">
    <source>
        <dbReference type="ARBA" id="ARBA00012564"/>
    </source>
</evidence>
<dbReference type="InterPro" id="IPR027268">
    <property type="entry name" value="Peptidase_M4/M1_CTD_sf"/>
</dbReference>
<dbReference type="EMBL" id="SETE01000001">
    <property type="protein sequence ID" value="RYM35521.1"/>
    <property type="molecule type" value="Genomic_DNA"/>
</dbReference>
<dbReference type="GO" id="GO:0043171">
    <property type="term" value="P:peptide catabolic process"/>
    <property type="evidence" value="ECO:0007669"/>
    <property type="project" value="TreeGrafter"/>
</dbReference>
<dbReference type="InterPro" id="IPR014782">
    <property type="entry name" value="Peptidase_M1_dom"/>
</dbReference>
<dbReference type="PANTHER" id="PTHR11533:SF174">
    <property type="entry name" value="PUROMYCIN-SENSITIVE AMINOPEPTIDASE-RELATED"/>
    <property type="match status" value="1"/>
</dbReference>
<dbReference type="GO" id="GO:0016020">
    <property type="term" value="C:membrane"/>
    <property type="evidence" value="ECO:0007669"/>
    <property type="project" value="TreeGrafter"/>
</dbReference>
<dbReference type="InterPro" id="IPR001930">
    <property type="entry name" value="Peptidase_M1"/>
</dbReference>
<keyword evidence="8" id="KW-0479">Metal-binding</keyword>
<evidence type="ECO:0000256" key="10">
    <source>
        <dbReference type="ARBA" id="ARBA00022833"/>
    </source>
</evidence>
<dbReference type="Pfam" id="PF17900">
    <property type="entry name" value="Peptidase_M1_N"/>
    <property type="match status" value="1"/>
</dbReference>
<dbReference type="GO" id="GO:0070006">
    <property type="term" value="F:metalloaminopeptidase activity"/>
    <property type="evidence" value="ECO:0007669"/>
    <property type="project" value="TreeGrafter"/>
</dbReference>
<comment type="similarity">
    <text evidence="3">Belongs to the peptidase M1 family.</text>
</comment>
<evidence type="ECO:0000256" key="3">
    <source>
        <dbReference type="ARBA" id="ARBA00010136"/>
    </source>
</evidence>
<dbReference type="InterPro" id="IPR050344">
    <property type="entry name" value="Peptidase_M1_aminopeptidases"/>
</dbReference>
<keyword evidence="11" id="KW-0482">Metalloprotease</keyword>
<comment type="caution">
    <text evidence="14">The sequence shown here is derived from an EMBL/GenBank/DDBJ whole genome shotgun (WGS) entry which is preliminary data.</text>
</comment>
<dbReference type="OrthoDB" id="100605at2"/>
<dbReference type="EC" id="3.4.11.2" evidence="4"/>
<protein>
    <recommendedName>
        <fullName evidence="5">Aminopeptidase N</fullName>
        <ecNumber evidence="4">3.4.11.2</ecNumber>
    </recommendedName>
</protein>
<dbReference type="Gene3D" id="2.60.40.1730">
    <property type="entry name" value="tricorn interacting facor f3 domain"/>
    <property type="match status" value="1"/>
</dbReference>
<feature type="domain" description="Peptidase M1 membrane alanine aminopeptidase" evidence="12">
    <location>
        <begin position="304"/>
        <end position="509"/>
    </location>
</feature>
<evidence type="ECO:0000259" key="12">
    <source>
        <dbReference type="Pfam" id="PF01433"/>
    </source>
</evidence>
<name>A0A4V1WG55_9FLAO</name>
<accession>A0A4V1WG55</accession>
<reference evidence="14 15" key="1">
    <citation type="submission" date="2019-02" db="EMBL/GenBank/DDBJ databases">
        <title>Genome sequence of the sea-ice species Brumimicrobium glaciale.</title>
        <authorList>
            <person name="Bowman J.P."/>
        </authorList>
    </citation>
    <scope>NUCLEOTIDE SEQUENCE [LARGE SCALE GENOMIC DNA]</scope>
    <source>
        <strain evidence="14 15">IC156</strain>
    </source>
</reference>
<dbReference type="GO" id="GO:0016285">
    <property type="term" value="F:alanyl aminopeptidase activity"/>
    <property type="evidence" value="ECO:0007669"/>
    <property type="project" value="UniProtKB-EC"/>
</dbReference>
<organism evidence="14 15">
    <name type="scientific">Brumimicrobium glaciale</name>
    <dbReference type="NCBI Taxonomy" id="200475"/>
    <lineage>
        <taxon>Bacteria</taxon>
        <taxon>Pseudomonadati</taxon>
        <taxon>Bacteroidota</taxon>
        <taxon>Flavobacteriia</taxon>
        <taxon>Flavobacteriales</taxon>
        <taxon>Crocinitomicaceae</taxon>
        <taxon>Brumimicrobium</taxon>
    </lineage>
</organism>
<evidence type="ECO:0000256" key="9">
    <source>
        <dbReference type="ARBA" id="ARBA00022801"/>
    </source>
</evidence>
<evidence type="ECO:0000256" key="5">
    <source>
        <dbReference type="ARBA" id="ARBA00015611"/>
    </source>
</evidence>
<dbReference type="PROSITE" id="PS51257">
    <property type="entry name" value="PROKAR_LIPOPROTEIN"/>
    <property type="match status" value="1"/>
</dbReference>
<dbReference type="AlphaFoldDB" id="A0A4V1WG55"/>
<gene>
    <name evidence="14" type="ORF">ERX46_00600</name>
</gene>
<dbReference type="CDD" id="cd09603">
    <property type="entry name" value="M1_APN_like"/>
    <property type="match status" value="1"/>
</dbReference>
<dbReference type="SUPFAM" id="SSF55486">
    <property type="entry name" value="Metalloproteases ('zincins'), catalytic domain"/>
    <property type="match status" value="1"/>
</dbReference>
<dbReference type="InterPro" id="IPR045357">
    <property type="entry name" value="Aminopeptidase_N-like_N"/>
</dbReference>
<evidence type="ECO:0000256" key="7">
    <source>
        <dbReference type="ARBA" id="ARBA00022670"/>
    </source>
</evidence>
<evidence type="ECO:0000313" key="15">
    <source>
        <dbReference type="Proteomes" id="UP000293952"/>
    </source>
</evidence>
<evidence type="ECO:0000259" key="13">
    <source>
        <dbReference type="Pfam" id="PF17900"/>
    </source>
</evidence>
<dbReference type="RefSeq" id="WP_130091888.1">
    <property type="nucleotide sequence ID" value="NZ_SETE01000001.1"/>
</dbReference>
<dbReference type="GO" id="GO:0042277">
    <property type="term" value="F:peptide binding"/>
    <property type="evidence" value="ECO:0007669"/>
    <property type="project" value="TreeGrafter"/>
</dbReference>
<dbReference type="Proteomes" id="UP000293952">
    <property type="component" value="Unassembled WGS sequence"/>
</dbReference>
<dbReference type="SUPFAM" id="SSF63737">
    <property type="entry name" value="Leukotriene A4 hydrolase N-terminal domain"/>
    <property type="match status" value="1"/>
</dbReference>
<evidence type="ECO:0000313" key="14">
    <source>
        <dbReference type="EMBL" id="RYM35521.1"/>
    </source>
</evidence>
<evidence type="ECO:0000256" key="1">
    <source>
        <dbReference type="ARBA" id="ARBA00000098"/>
    </source>
</evidence>
<feature type="domain" description="Aminopeptidase N-like N-terminal" evidence="13">
    <location>
        <begin position="74"/>
        <end position="260"/>
    </location>
</feature>
<dbReference type="Gene3D" id="3.30.2010.30">
    <property type="match status" value="1"/>
</dbReference>
<dbReference type="GO" id="GO:0008270">
    <property type="term" value="F:zinc ion binding"/>
    <property type="evidence" value="ECO:0007669"/>
    <property type="project" value="InterPro"/>
</dbReference>
<dbReference type="GO" id="GO:0005615">
    <property type="term" value="C:extracellular space"/>
    <property type="evidence" value="ECO:0007669"/>
    <property type="project" value="TreeGrafter"/>
</dbReference>
<dbReference type="InterPro" id="IPR042097">
    <property type="entry name" value="Aminopeptidase_N-like_N_sf"/>
</dbReference>
<dbReference type="PANTHER" id="PTHR11533">
    <property type="entry name" value="PROTEASE M1 ZINC METALLOPROTEASE"/>
    <property type="match status" value="1"/>
</dbReference>
<evidence type="ECO:0000256" key="6">
    <source>
        <dbReference type="ARBA" id="ARBA00022438"/>
    </source>
</evidence>
<dbReference type="Gene3D" id="1.10.390.10">
    <property type="entry name" value="Neutral Protease Domain 2"/>
    <property type="match status" value="1"/>
</dbReference>
<dbReference type="InterPro" id="IPR016024">
    <property type="entry name" value="ARM-type_fold"/>
</dbReference>
<comment type="catalytic activity">
    <reaction evidence="1">
        <text>Release of an N-terminal amino acid, Xaa-|-Yaa- from a peptide, amide or arylamide. Xaa is preferably Ala, but may be most amino acids including Pro (slow action). When a terminal hydrophobic residue is followed by a prolyl residue, the two may be released as an intact Xaa-Pro dipeptide.</text>
        <dbReference type="EC" id="3.4.11.2"/>
    </reaction>
</comment>
<keyword evidence="7" id="KW-0645">Protease</keyword>